<dbReference type="GO" id="GO:0009279">
    <property type="term" value="C:cell outer membrane"/>
    <property type="evidence" value="ECO:0007669"/>
    <property type="project" value="UniProtKB-SubCell"/>
</dbReference>
<evidence type="ECO:0000256" key="11">
    <source>
        <dbReference type="RuleBase" id="RU003357"/>
    </source>
</evidence>
<evidence type="ECO:0000256" key="8">
    <source>
        <dbReference type="ARBA" id="ARBA00023170"/>
    </source>
</evidence>
<keyword evidence="4 10" id="KW-0812">Transmembrane</keyword>
<comment type="similarity">
    <text evidence="10 11">Belongs to the TonB-dependent receptor family.</text>
</comment>
<evidence type="ECO:0000256" key="9">
    <source>
        <dbReference type="ARBA" id="ARBA00023237"/>
    </source>
</evidence>
<evidence type="ECO:0000256" key="5">
    <source>
        <dbReference type="ARBA" id="ARBA00022729"/>
    </source>
</evidence>
<evidence type="ECO:0000313" key="17">
    <source>
        <dbReference type="Proteomes" id="UP000005824"/>
    </source>
</evidence>
<keyword evidence="17" id="KW-1185">Reference proteome</keyword>
<evidence type="ECO:0000259" key="15">
    <source>
        <dbReference type="Pfam" id="PF07715"/>
    </source>
</evidence>
<evidence type="ECO:0000256" key="3">
    <source>
        <dbReference type="ARBA" id="ARBA00022452"/>
    </source>
</evidence>
<evidence type="ECO:0000259" key="14">
    <source>
        <dbReference type="Pfam" id="PF00593"/>
    </source>
</evidence>
<evidence type="ECO:0000256" key="4">
    <source>
        <dbReference type="ARBA" id="ARBA00022692"/>
    </source>
</evidence>
<keyword evidence="6 11" id="KW-0798">TonB box</keyword>
<dbReference type="Pfam" id="PF00593">
    <property type="entry name" value="TonB_dep_Rec_b-barrel"/>
    <property type="match status" value="1"/>
</dbReference>
<dbReference type="Proteomes" id="UP000005824">
    <property type="component" value="Unassembled WGS sequence"/>
</dbReference>
<dbReference type="InParanoid" id="B4D1P2"/>
<dbReference type="InterPro" id="IPR037066">
    <property type="entry name" value="Plug_dom_sf"/>
</dbReference>
<keyword evidence="3 10" id="KW-1134">Transmembrane beta strand</keyword>
<dbReference type="Gene3D" id="2.40.170.20">
    <property type="entry name" value="TonB-dependent receptor, beta-barrel domain"/>
    <property type="match status" value="1"/>
</dbReference>
<dbReference type="InterPro" id="IPR012910">
    <property type="entry name" value="Plug_dom"/>
</dbReference>
<reference evidence="16 17" key="1">
    <citation type="journal article" date="2011" name="J. Bacteriol.">
        <title>Genome sequence of Chthoniobacter flavus Ellin428, an aerobic heterotrophic soil bacterium.</title>
        <authorList>
            <person name="Kant R."/>
            <person name="van Passel M.W."/>
            <person name="Palva A."/>
            <person name="Lucas S."/>
            <person name="Lapidus A."/>
            <person name="Glavina Del Rio T."/>
            <person name="Dalin E."/>
            <person name="Tice H."/>
            <person name="Bruce D."/>
            <person name="Goodwin L."/>
            <person name="Pitluck S."/>
            <person name="Larimer F.W."/>
            <person name="Land M.L."/>
            <person name="Hauser L."/>
            <person name="Sangwan P."/>
            <person name="de Vos W.M."/>
            <person name="Janssen P.H."/>
            <person name="Smidt H."/>
        </authorList>
    </citation>
    <scope>NUCLEOTIDE SEQUENCE [LARGE SCALE GENOMIC DNA]</scope>
    <source>
        <strain evidence="16 17">Ellin428</strain>
    </source>
</reference>
<dbReference type="PANTHER" id="PTHR30069">
    <property type="entry name" value="TONB-DEPENDENT OUTER MEMBRANE RECEPTOR"/>
    <property type="match status" value="1"/>
</dbReference>
<dbReference type="PANTHER" id="PTHR30069:SF29">
    <property type="entry name" value="HEMOGLOBIN AND HEMOGLOBIN-HAPTOGLOBIN-BINDING PROTEIN 1-RELATED"/>
    <property type="match status" value="1"/>
</dbReference>
<gene>
    <name evidence="16" type="ORF">CfE428DRAFT_2830</name>
</gene>
<evidence type="ECO:0000256" key="13">
    <source>
        <dbReference type="SAM" id="SignalP"/>
    </source>
</evidence>
<feature type="chain" id="PRO_5002802338" evidence="13">
    <location>
        <begin position="26"/>
        <end position="748"/>
    </location>
</feature>
<dbReference type="AlphaFoldDB" id="B4D1P2"/>
<dbReference type="SUPFAM" id="SSF56935">
    <property type="entry name" value="Porins"/>
    <property type="match status" value="1"/>
</dbReference>
<dbReference type="Pfam" id="PF07715">
    <property type="entry name" value="Plug"/>
    <property type="match status" value="1"/>
</dbReference>
<comment type="subcellular location">
    <subcellularLocation>
        <location evidence="1 10">Cell outer membrane</location>
        <topology evidence="1 10">Multi-pass membrane protein</topology>
    </subcellularLocation>
</comment>
<organism evidence="16 17">
    <name type="scientific">Chthoniobacter flavus Ellin428</name>
    <dbReference type="NCBI Taxonomy" id="497964"/>
    <lineage>
        <taxon>Bacteria</taxon>
        <taxon>Pseudomonadati</taxon>
        <taxon>Verrucomicrobiota</taxon>
        <taxon>Spartobacteria</taxon>
        <taxon>Chthoniobacterales</taxon>
        <taxon>Chthoniobacteraceae</taxon>
        <taxon>Chthoniobacter</taxon>
    </lineage>
</organism>
<dbReference type="eggNOG" id="COG4771">
    <property type="taxonomic scope" value="Bacteria"/>
</dbReference>
<evidence type="ECO:0000256" key="2">
    <source>
        <dbReference type="ARBA" id="ARBA00022448"/>
    </source>
</evidence>
<name>B4D1P2_9BACT</name>
<dbReference type="RefSeq" id="WP_006980155.1">
    <property type="nucleotide sequence ID" value="NZ_ABVL01000007.1"/>
</dbReference>
<dbReference type="Gene3D" id="2.170.130.10">
    <property type="entry name" value="TonB-dependent receptor, plug domain"/>
    <property type="match status" value="1"/>
</dbReference>
<evidence type="ECO:0000313" key="16">
    <source>
        <dbReference type="EMBL" id="EDY19654.1"/>
    </source>
</evidence>
<proteinExistence type="inferred from homology"/>
<evidence type="ECO:0000256" key="7">
    <source>
        <dbReference type="ARBA" id="ARBA00023136"/>
    </source>
</evidence>
<feature type="compositionally biased region" description="Low complexity" evidence="12">
    <location>
        <begin position="37"/>
        <end position="48"/>
    </location>
</feature>
<dbReference type="InterPro" id="IPR000531">
    <property type="entry name" value="Beta-barrel_TonB"/>
</dbReference>
<dbReference type="FunCoup" id="B4D1P2">
    <property type="interactions" value="132"/>
</dbReference>
<dbReference type="PROSITE" id="PS52016">
    <property type="entry name" value="TONB_DEPENDENT_REC_3"/>
    <property type="match status" value="1"/>
</dbReference>
<keyword evidence="9 10" id="KW-0998">Cell outer membrane</keyword>
<feature type="signal peptide" evidence="13">
    <location>
        <begin position="1"/>
        <end position="25"/>
    </location>
</feature>
<dbReference type="STRING" id="497964.CfE428DRAFT_2830"/>
<dbReference type="InterPro" id="IPR036942">
    <property type="entry name" value="Beta-barrel_TonB_sf"/>
</dbReference>
<evidence type="ECO:0000256" key="1">
    <source>
        <dbReference type="ARBA" id="ARBA00004571"/>
    </source>
</evidence>
<feature type="domain" description="TonB-dependent receptor-like beta-barrel" evidence="14">
    <location>
        <begin position="300"/>
        <end position="719"/>
    </location>
</feature>
<evidence type="ECO:0000256" key="6">
    <source>
        <dbReference type="ARBA" id="ARBA00023077"/>
    </source>
</evidence>
<evidence type="ECO:0000256" key="10">
    <source>
        <dbReference type="PROSITE-ProRule" id="PRU01360"/>
    </source>
</evidence>
<dbReference type="CDD" id="cd01347">
    <property type="entry name" value="ligand_gated_channel"/>
    <property type="match status" value="1"/>
</dbReference>
<evidence type="ECO:0000256" key="12">
    <source>
        <dbReference type="SAM" id="MobiDB-lite"/>
    </source>
</evidence>
<sequence precursor="true">MSIPSSFRRTTLLFALSFPIAHLFAASPAPEAPPATTPASNTPISPTAAVPPVTLPEVIVTAARTGESLWDTPDTVTLLDQETILRHQAQTPADMLQEQPGVFAVSVAAQGSPIIRGQIGNRVLYLWDGVRINNGSLFAGPNGYFNQFPLGAVDRMEVIMGSGAVQYGSDAIGGVINILPKKATFTDKFTIGGDLDARYSSNTDEHYESFDLNISGQRLAFAGGLTWQDVGNYHGPEFGALSPTSYWGFGGYADLAWQPFDNQTFRLSWIGNEREDVSSYIQSKLNANGIPRVYNPLERREIVKLDYTATDLGALSSEFKIYGYYQYYNQLSQRRIENFPTFANTTTDATQSVLGVGIQNTTTWGQAHFTYGVDYRHEKLSSSLDQQLLNEATGESDDLMPSGKTPNGTYDVLGAFLSGEVRPVQPWLLTAGIRYENTHIDSHPLDTDVIPNAGYTIDSLSLNRSWNSVTWDAGTIVSVTRSWDLVANVSTAFRAPTYSDLFSSGTPVFSSKTASIPSPTVDPEKSITYEVGTRYHSDRVTASLTAYTEQLYDTVQTIDAGTVTIPGQGTFIASGRNNSGAGYVRGVEFSLAVHPAKGWTVFGNGTYTFGQDTSNDVPLRFIPPFYGTAGIRYESPSKRWWVEASEYMAATFHRPAPQDLLDAGFSKDPAFGSPNTTNNPPYRDDFSIPAFAITNLRAGARLWEHEGRALDVMLTLNNLFDHKYREVYAQQELVAPGLGVSVGARLTF</sequence>
<protein>
    <submittedName>
        <fullName evidence="16">TonB-dependent receptor</fullName>
    </submittedName>
</protein>
<keyword evidence="5 13" id="KW-0732">Signal</keyword>
<dbReference type="GO" id="GO:0044718">
    <property type="term" value="P:siderophore transmembrane transport"/>
    <property type="evidence" value="ECO:0007669"/>
    <property type="project" value="TreeGrafter"/>
</dbReference>
<dbReference type="GO" id="GO:0015344">
    <property type="term" value="F:siderophore uptake transmembrane transporter activity"/>
    <property type="evidence" value="ECO:0007669"/>
    <property type="project" value="TreeGrafter"/>
</dbReference>
<comment type="caution">
    <text evidence="16">The sequence shown here is derived from an EMBL/GenBank/DDBJ whole genome shotgun (WGS) entry which is preliminary data.</text>
</comment>
<dbReference type="EMBL" id="ABVL01000007">
    <property type="protein sequence ID" value="EDY19654.1"/>
    <property type="molecule type" value="Genomic_DNA"/>
</dbReference>
<keyword evidence="7 10" id="KW-0472">Membrane</keyword>
<feature type="region of interest" description="Disordered" evidence="12">
    <location>
        <begin position="29"/>
        <end position="48"/>
    </location>
</feature>
<feature type="domain" description="TonB-dependent receptor plug" evidence="15">
    <location>
        <begin position="70"/>
        <end position="175"/>
    </location>
</feature>
<keyword evidence="8 16" id="KW-0675">Receptor</keyword>
<keyword evidence="2 10" id="KW-0813">Transport</keyword>
<accession>B4D1P2</accession>
<dbReference type="InterPro" id="IPR039426">
    <property type="entry name" value="TonB-dep_rcpt-like"/>
</dbReference>